<comment type="catalytic activity">
    <reaction evidence="15">
        <text>(2R)-2,3-bisphosphoglycerate + H2O = (2R)-2-phosphoglycerate + phosphate</text>
        <dbReference type="Rhea" id="RHEA:27381"/>
        <dbReference type="ChEBI" id="CHEBI:15377"/>
        <dbReference type="ChEBI" id="CHEBI:43474"/>
        <dbReference type="ChEBI" id="CHEBI:58248"/>
        <dbReference type="ChEBI" id="CHEBI:58289"/>
        <dbReference type="EC" id="3.1.3.80"/>
    </reaction>
    <physiologicalReaction direction="left-to-right" evidence="15">
        <dbReference type="Rhea" id="RHEA:27382"/>
    </physiologicalReaction>
</comment>
<keyword evidence="6" id="KW-1003">Cell membrane</keyword>
<organism evidence="17 18">
    <name type="scientific">Batrachochytrium salamandrivorans</name>
    <dbReference type="NCBI Taxonomy" id="1357716"/>
    <lineage>
        <taxon>Eukaryota</taxon>
        <taxon>Fungi</taxon>
        <taxon>Fungi incertae sedis</taxon>
        <taxon>Chytridiomycota</taxon>
        <taxon>Chytridiomycota incertae sedis</taxon>
        <taxon>Chytridiomycetes</taxon>
        <taxon>Rhizophydiales</taxon>
        <taxon>Rhizophydiales incertae sedis</taxon>
        <taxon>Batrachochytrium</taxon>
    </lineage>
</organism>
<dbReference type="EC" id="3.1.3.62" evidence="4"/>
<keyword evidence="7 16" id="KW-0732">Signal</keyword>
<dbReference type="SUPFAM" id="SSF53254">
    <property type="entry name" value="Phosphoglycerate mutase-like"/>
    <property type="match status" value="1"/>
</dbReference>
<keyword evidence="8" id="KW-0378">Hydrolase</keyword>
<dbReference type="Proteomes" id="UP001648503">
    <property type="component" value="Unassembled WGS sequence"/>
</dbReference>
<protein>
    <recommendedName>
        <fullName evidence="5">Multiple inositol polyphosphate phosphatase 1</fullName>
        <ecNumber evidence="4">3.1.3.62</ecNumber>
        <ecNumber evidence="3">3.1.3.80</ecNumber>
    </recommendedName>
    <alternativeName>
        <fullName evidence="11">2,3-bisphosphoglycerate 3-phosphatase</fullName>
    </alternativeName>
</protein>
<dbReference type="PIRSF" id="PIRSF000894">
    <property type="entry name" value="Acid_phosphatase"/>
    <property type="match status" value="1"/>
</dbReference>
<sequence>MFSLLTVYAGISATFIFNVGADNTSPLTGPVAQSPYASALSTKAPYEIPTDPLPDVPPMCTLKHLRLIARHGTRYPTKSSLKSMYQFAEFLQNNIGSVHHPAFMNLSIPYPADLAGELSEQGERDMDGLAKRARLRYQGTGLLQKIRNVAMRSSKKNRTIDSAKQFYKSLFNSPAIEPRIFVLDRDIDADLAPFKACKKYEKISENITDQGAIWSKAHDEPFAKQISSVIGDSTLPPITVDQLKTMGQICAFAVAFGYNTDICDAIGIESLQNLAIAADLEKYGESGYGESFNPNLACSVLNGVFIDAQIQKWFKWRKSKWHPSQSVLSFGHAETIIPLITALGLFNDGEKLTADMTKEQLLKRKWNLGTVSSFSANIWFEIYSCESPFKDVWIRVILNEKAVQIPGCSQGTDGTSTIPYMCSLGEFEKAMSTYLRCDFDKQCDNTKETRGGWNFFGKDSKPL</sequence>
<evidence type="ECO:0000256" key="15">
    <source>
        <dbReference type="ARBA" id="ARBA00043832"/>
    </source>
</evidence>
<keyword evidence="10" id="KW-0325">Glycoprotein</keyword>
<evidence type="ECO:0000256" key="5">
    <source>
        <dbReference type="ARBA" id="ARBA00018097"/>
    </source>
</evidence>
<evidence type="ECO:0000256" key="11">
    <source>
        <dbReference type="ARBA" id="ARBA00031642"/>
    </source>
</evidence>
<proteinExistence type="inferred from homology"/>
<dbReference type="EC" id="3.1.3.80" evidence="3"/>
<comment type="similarity">
    <text evidence="2">Belongs to the histidine acid phosphatase family. MINPP1 subfamily.</text>
</comment>
<name>A0ABQ8FCP3_9FUNG</name>
<keyword evidence="18" id="KW-1185">Reference proteome</keyword>
<dbReference type="InterPro" id="IPR033379">
    <property type="entry name" value="Acid_Pase_AS"/>
</dbReference>
<evidence type="ECO:0000256" key="6">
    <source>
        <dbReference type="ARBA" id="ARBA00022475"/>
    </source>
</evidence>
<dbReference type="InterPro" id="IPR029033">
    <property type="entry name" value="His_PPase_superfam"/>
</dbReference>
<evidence type="ECO:0000256" key="4">
    <source>
        <dbReference type="ARBA" id="ARBA00013040"/>
    </source>
</evidence>
<dbReference type="PANTHER" id="PTHR20963:SF8">
    <property type="entry name" value="MULTIPLE INOSITOL POLYPHOSPHATE PHOSPHATASE 1"/>
    <property type="match status" value="1"/>
</dbReference>
<evidence type="ECO:0000256" key="13">
    <source>
        <dbReference type="ARBA" id="ARBA00043671"/>
    </source>
</evidence>
<evidence type="ECO:0000256" key="10">
    <source>
        <dbReference type="ARBA" id="ARBA00023180"/>
    </source>
</evidence>
<reference evidence="17 18" key="1">
    <citation type="submission" date="2021-02" db="EMBL/GenBank/DDBJ databases">
        <title>Variation within the Batrachochytrium salamandrivorans European outbreak.</title>
        <authorList>
            <person name="Kelly M."/>
            <person name="Pasmans F."/>
            <person name="Shea T.P."/>
            <person name="Munoz J.F."/>
            <person name="Carranza S."/>
            <person name="Cuomo C.A."/>
            <person name="Martel A."/>
        </authorList>
    </citation>
    <scope>NUCLEOTIDE SEQUENCE [LARGE SCALE GENOMIC DNA]</scope>
    <source>
        <strain evidence="17 18">AMFP18/2</strain>
    </source>
</reference>
<dbReference type="PROSITE" id="PS00616">
    <property type="entry name" value="HIS_ACID_PHOSPHAT_1"/>
    <property type="match status" value="1"/>
</dbReference>
<keyword evidence="9" id="KW-0472">Membrane</keyword>
<dbReference type="CDD" id="cd07061">
    <property type="entry name" value="HP_HAP_like"/>
    <property type="match status" value="1"/>
</dbReference>
<accession>A0ABQ8FCP3</accession>
<dbReference type="InterPro" id="IPR000560">
    <property type="entry name" value="His_Pase_clade-2"/>
</dbReference>
<comment type="catalytic activity">
    <reaction evidence="14">
        <text>1D-myo-inositol hexakisphosphate + H2O = 1D-myo-inositol 1,2,4,5,6-pentakisphosphate + phosphate</text>
        <dbReference type="Rhea" id="RHEA:16989"/>
        <dbReference type="ChEBI" id="CHEBI:15377"/>
        <dbReference type="ChEBI" id="CHEBI:43474"/>
        <dbReference type="ChEBI" id="CHEBI:57798"/>
        <dbReference type="ChEBI" id="CHEBI:58130"/>
        <dbReference type="EC" id="3.1.3.62"/>
    </reaction>
    <physiologicalReaction direction="left-to-right" evidence="14">
        <dbReference type="Rhea" id="RHEA:16990"/>
    </physiologicalReaction>
</comment>
<comment type="catalytic activity">
    <reaction evidence="13">
        <text>1D-myo-inositol 1,2,4,5,6-pentakisphosphate + H2O = 1D-myo-inositol 1,2,5,6-tetrakisphosphate + phosphate</text>
        <dbReference type="Rhea" id="RHEA:77115"/>
        <dbReference type="ChEBI" id="CHEBI:15377"/>
        <dbReference type="ChEBI" id="CHEBI:43474"/>
        <dbReference type="ChEBI" id="CHEBI:57798"/>
        <dbReference type="ChEBI" id="CHEBI:195535"/>
        <dbReference type="EC" id="3.1.3.62"/>
    </reaction>
    <physiologicalReaction direction="left-to-right" evidence="13">
        <dbReference type="Rhea" id="RHEA:77116"/>
    </physiologicalReaction>
</comment>
<dbReference type="PANTHER" id="PTHR20963">
    <property type="entry name" value="MULTIPLE INOSITOL POLYPHOSPHATE PHOSPHATASE-RELATED"/>
    <property type="match status" value="1"/>
</dbReference>
<gene>
    <name evidence="17" type="ORF">BASA50_005932</name>
</gene>
<dbReference type="EMBL" id="JAFCIX010000311">
    <property type="protein sequence ID" value="KAH6595289.1"/>
    <property type="molecule type" value="Genomic_DNA"/>
</dbReference>
<evidence type="ECO:0000256" key="8">
    <source>
        <dbReference type="ARBA" id="ARBA00022801"/>
    </source>
</evidence>
<dbReference type="InterPro" id="IPR016274">
    <property type="entry name" value="Histidine_acid_Pase_euk"/>
</dbReference>
<evidence type="ECO:0000256" key="3">
    <source>
        <dbReference type="ARBA" id="ARBA00012976"/>
    </source>
</evidence>
<comment type="caution">
    <text evidence="17">The sequence shown here is derived from an EMBL/GenBank/DDBJ whole genome shotgun (WGS) entry which is preliminary data.</text>
</comment>
<dbReference type="Pfam" id="PF00328">
    <property type="entry name" value="His_Phos_2"/>
    <property type="match status" value="1"/>
</dbReference>
<evidence type="ECO:0000256" key="9">
    <source>
        <dbReference type="ARBA" id="ARBA00023136"/>
    </source>
</evidence>
<evidence type="ECO:0000256" key="16">
    <source>
        <dbReference type="SAM" id="SignalP"/>
    </source>
</evidence>
<feature type="signal peptide" evidence="16">
    <location>
        <begin position="1"/>
        <end position="21"/>
    </location>
</feature>
<evidence type="ECO:0000313" key="17">
    <source>
        <dbReference type="EMBL" id="KAH6595289.1"/>
    </source>
</evidence>
<dbReference type="Gene3D" id="3.40.50.1240">
    <property type="entry name" value="Phosphoglycerate mutase-like"/>
    <property type="match status" value="1"/>
</dbReference>
<comment type="subcellular location">
    <subcellularLocation>
        <location evidence="1">Cell membrane</location>
    </subcellularLocation>
</comment>
<feature type="chain" id="PRO_5047364411" description="Multiple inositol polyphosphate phosphatase 1" evidence="16">
    <location>
        <begin position="22"/>
        <end position="463"/>
    </location>
</feature>
<evidence type="ECO:0000256" key="1">
    <source>
        <dbReference type="ARBA" id="ARBA00004236"/>
    </source>
</evidence>
<evidence type="ECO:0000256" key="14">
    <source>
        <dbReference type="ARBA" id="ARBA00043691"/>
    </source>
</evidence>
<comment type="catalytic activity">
    <reaction evidence="12">
        <text>1D-myo-inositol 1,2,5,6-tetrakisphosphate + H2O = 1D-myo-inositol 1,2,6-trisphosphate + phosphate</text>
        <dbReference type="Rhea" id="RHEA:77119"/>
        <dbReference type="ChEBI" id="CHEBI:15377"/>
        <dbReference type="ChEBI" id="CHEBI:43474"/>
        <dbReference type="ChEBI" id="CHEBI:195535"/>
        <dbReference type="ChEBI" id="CHEBI:195537"/>
        <dbReference type="EC" id="3.1.3.62"/>
    </reaction>
    <physiologicalReaction direction="left-to-right" evidence="12">
        <dbReference type="Rhea" id="RHEA:77120"/>
    </physiologicalReaction>
</comment>
<evidence type="ECO:0000256" key="7">
    <source>
        <dbReference type="ARBA" id="ARBA00022729"/>
    </source>
</evidence>
<evidence type="ECO:0000313" key="18">
    <source>
        <dbReference type="Proteomes" id="UP001648503"/>
    </source>
</evidence>
<evidence type="ECO:0000256" key="12">
    <source>
        <dbReference type="ARBA" id="ARBA00043668"/>
    </source>
</evidence>
<evidence type="ECO:0000256" key="2">
    <source>
        <dbReference type="ARBA" id="ARBA00008422"/>
    </source>
</evidence>